<dbReference type="GO" id="GO:0005886">
    <property type="term" value="C:plasma membrane"/>
    <property type="evidence" value="ECO:0007669"/>
    <property type="project" value="TreeGrafter"/>
</dbReference>
<feature type="compositionally biased region" description="Polar residues" evidence="2">
    <location>
        <begin position="554"/>
        <end position="563"/>
    </location>
</feature>
<feature type="compositionally biased region" description="Low complexity" evidence="2">
    <location>
        <begin position="664"/>
        <end position="689"/>
    </location>
</feature>
<dbReference type="EMBL" id="KZ819662">
    <property type="protein sequence ID" value="PWN30548.1"/>
    <property type="molecule type" value="Genomic_DNA"/>
</dbReference>
<feature type="compositionally biased region" description="Low complexity" evidence="2">
    <location>
        <begin position="705"/>
        <end position="725"/>
    </location>
</feature>
<dbReference type="AlphaFoldDB" id="A0A316V0M6"/>
<feature type="compositionally biased region" description="Low complexity" evidence="2">
    <location>
        <begin position="379"/>
        <end position="391"/>
    </location>
</feature>
<protein>
    <recommendedName>
        <fullName evidence="5">Eisosome component PIL1-domain-containing protein</fullName>
    </recommendedName>
</protein>
<dbReference type="InterPro" id="IPR028245">
    <property type="entry name" value="PIL1/LSP1"/>
</dbReference>
<feature type="compositionally biased region" description="Polar residues" evidence="2">
    <location>
        <begin position="592"/>
        <end position="611"/>
    </location>
</feature>
<name>A0A316V0M6_9BASI</name>
<proteinExistence type="predicted"/>
<feature type="compositionally biased region" description="Low complexity" evidence="2">
    <location>
        <begin position="510"/>
        <end position="550"/>
    </location>
</feature>
<dbReference type="GO" id="GO:0006897">
    <property type="term" value="P:endocytosis"/>
    <property type="evidence" value="ECO:0007669"/>
    <property type="project" value="TreeGrafter"/>
</dbReference>
<organism evidence="3 4">
    <name type="scientific">Jaminaea rosea</name>
    <dbReference type="NCBI Taxonomy" id="1569628"/>
    <lineage>
        <taxon>Eukaryota</taxon>
        <taxon>Fungi</taxon>
        <taxon>Dikarya</taxon>
        <taxon>Basidiomycota</taxon>
        <taxon>Ustilaginomycotina</taxon>
        <taxon>Exobasidiomycetes</taxon>
        <taxon>Microstromatales</taxon>
        <taxon>Microstromatales incertae sedis</taxon>
        <taxon>Jaminaea</taxon>
    </lineage>
</organism>
<feature type="compositionally biased region" description="Pro residues" evidence="2">
    <location>
        <begin position="442"/>
        <end position="451"/>
    </location>
</feature>
<dbReference type="GeneID" id="37026943"/>
<feature type="compositionally biased region" description="Basic and acidic residues" evidence="2">
    <location>
        <begin position="392"/>
        <end position="408"/>
    </location>
</feature>
<dbReference type="PANTHER" id="PTHR31962:SF6">
    <property type="entry name" value="EISOSOME COMPONENT PIL1-DOMAIN-CONTAINING PROTEIN"/>
    <property type="match status" value="1"/>
</dbReference>
<dbReference type="OrthoDB" id="5599269at2759"/>
<dbReference type="GO" id="GO:0036286">
    <property type="term" value="C:eisosome filament"/>
    <property type="evidence" value="ECO:0007669"/>
    <property type="project" value="TreeGrafter"/>
</dbReference>
<dbReference type="RefSeq" id="XP_025365160.1">
    <property type="nucleotide sequence ID" value="XM_025505120.1"/>
</dbReference>
<dbReference type="Pfam" id="PF13805">
    <property type="entry name" value="Pil1"/>
    <property type="match status" value="1"/>
</dbReference>
<dbReference type="GO" id="GO:0008289">
    <property type="term" value="F:lipid binding"/>
    <property type="evidence" value="ECO:0007669"/>
    <property type="project" value="TreeGrafter"/>
</dbReference>
<feature type="compositionally biased region" description="Polar residues" evidence="2">
    <location>
        <begin position="452"/>
        <end position="461"/>
    </location>
</feature>
<sequence>MLRKTKQQIAHTSMMPALGNRDLRSLQELINSEKAFIKADSNSSTAWQTTTNALKAWSEGEGEDLADVLSKLSLLFGHYSAAHTRFDNHLSTLRLHFKSIRTREEGLADLKSRKRNLASKIESVERKLSKMGPENKELLKTTTQLKEHRAEMESLKIEVMTEEAAIGDFKRRTSKEAMGLKCGGMMELAEKLTIVAEVGKLMIDEISLEPTKPGLPRAEYQGHTRTDQLLSEATRSLADVGFAPSSGGPAAGGAGHRPDLSHYESNYGGPAGDDTYNSGMQHSRDSTGNYGTGAGAGGTYNRAGDDDAYDAYAGNNTYNAAADYSGTPIYASHQTTQPWLTSSADAGSQRGEAQPSATTAAGEGGPTPTGEQDDWARTADAAVSGAGAAVDGSHHSHGPEHEGNDRLADGLPDPSQPWRSSGLVGGPRSRTSSYQAAAGAPPRGPSTPPPNEQMQNMQLDSSSPAAPSLPPLRATTPLPGGGSGPPAMASGTPATPQQQQQALDDESYFASVGSTRAAQAAARRPTSPAAGNRYSAMMSNSASTNSLAAMGATAASQQNTGSTPGLGPAQEPTESGGGRKMTAAAFRKGFNRNPSANHQSMPSPATENAPSFSGGREGASSPAPGVAPLAIRKRHSAVPDEEVGDEEAVPPYAPGGAGGPAPSGPQQQNPYHQQPPQQAFPQPSFGPGQIYNGSRPGSSAGHGGQQQYQQQQQPYGAGYAAGPNY</sequence>
<dbReference type="Gene3D" id="1.20.1270.60">
    <property type="entry name" value="Arfaptin homology (AH) domain/BAR domain"/>
    <property type="match status" value="1"/>
</dbReference>
<dbReference type="Proteomes" id="UP000245884">
    <property type="component" value="Unassembled WGS sequence"/>
</dbReference>
<dbReference type="GO" id="GO:0070941">
    <property type="term" value="P:eisosome assembly"/>
    <property type="evidence" value="ECO:0007669"/>
    <property type="project" value="TreeGrafter"/>
</dbReference>
<feature type="region of interest" description="Disordered" evidence="2">
    <location>
        <begin position="240"/>
        <end position="290"/>
    </location>
</feature>
<evidence type="ECO:0008006" key="5">
    <source>
        <dbReference type="Google" id="ProtNLM"/>
    </source>
</evidence>
<accession>A0A316V0M6</accession>
<dbReference type="InterPro" id="IPR027267">
    <property type="entry name" value="AH/BAR_dom_sf"/>
</dbReference>
<gene>
    <name evidence="3" type="ORF">BDZ90DRAFT_229564</name>
</gene>
<dbReference type="STRING" id="1569628.A0A316V0M6"/>
<evidence type="ECO:0000256" key="1">
    <source>
        <dbReference type="SAM" id="Coils"/>
    </source>
</evidence>
<dbReference type="PANTHER" id="PTHR31962">
    <property type="entry name" value="SPHINGOLIPID LONG CHAIN BASE-RESPONSIVE PROTEIN PIL1"/>
    <property type="match status" value="1"/>
</dbReference>
<evidence type="ECO:0000256" key="2">
    <source>
        <dbReference type="SAM" id="MobiDB-lite"/>
    </source>
</evidence>
<feature type="region of interest" description="Disordered" evidence="2">
    <location>
        <begin position="340"/>
        <end position="725"/>
    </location>
</feature>
<feature type="compositionally biased region" description="Low complexity" evidence="2">
    <location>
        <begin position="462"/>
        <end position="478"/>
    </location>
</feature>
<keyword evidence="1" id="KW-0175">Coiled coil</keyword>
<evidence type="ECO:0000313" key="3">
    <source>
        <dbReference type="EMBL" id="PWN30548.1"/>
    </source>
</evidence>
<evidence type="ECO:0000313" key="4">
    <source>
        <dbReference type="Proteomes" id="UP000245884"/>
    </source>
</evidence>
<feature type="compositionally biased region" description="Low complexity" evidence="2">
    <location>
        <begin position="485"/>
        <end position="502"/>
    </location>
</feature>
<keyword evidence="4" id="KW-1185">Reference proteome</keyword>
<feature type="coiled-coil region" evidence="1">
    <location>
        <begin position="107"/>
        <end position="165"/>
    </location>
</feature>
<feature type="compositionally biased region" description="Acidic residues" evidence="2">
    <location>
        <begin position="639"/>
        <end position="648"/>
    </location>
</feature>
<reference evidence="3 4" key="1">
    <citation type="journal article" date="2018" name="Mol. Biol. Evol.">
        <title>Broad Genomic Sampling Reveals a Smut Pathogenic Ancestry of the Fungal Clade Ustilaginomycotina.</title>
        <authorList>
            <person name="Kijpornyongpan T."/>
            <person name="Mondo S.J."/>
            <person name="Barry K."/>
            <person name="Sandor L."/>
            <person name="Lee J."/>
            <person name="Lipzen A."/>
            <person name="Pangilinan J."/>
            <person name="LaButti K."/>
            <person name="Hainaut M."/>
            <person name="Henrissat B."/>
            <person name="Grigoriev I.V."/>
            <person name="Spatafora J.W."/>
            <person name="Aime M.C."/>
        </authorList>
    </citation>
    <scope>NUCLEOTIDE SEQUENCE [LARGE SCALE GENOMIC DNA]</scope>
    <source>
        <strain evidence="3 4">MCA 5214</strain>
    </source>
</reference>